<accession>A0A8H3KUA6</accession>
<sequence>MTTLVRIKFKLILELYVDACIKIIHETERDSDDDQDSIVIREYNNSLSSLGDNLLPSLEDNVVSEDLDDD</sequence>
<gene>
    <name evidence="1" type="ORF">RCL2_000065100</name>
</gene>
<dbReference type="EMBL" id="BLAL01000005">
    <property type="protein sequence ID" value="GES73111.1"/>
    <property type="molecule type" value="Genomic_DNA"/>
</dbReference>
<comment type="caution">
    <text evidence="1">The sequence shown here is derived from an EMBL/GenBank/DDBJ whole genome shotgun (WGS) entry which is preliminary data.</text>
</comment>
<organism evidence="1 2">
    <name type="scientific">Rhizophagus clarus</name>
    <dbReference type="NCBI Taxonomy" id="94130"/>
    <lineage>
        <taxon>Eukaryota</taxon>
        <taxon>Fungi</taxon>
        <taxon>Fungi incertae sedis</taxon>
        <taxon>Mucoromycota</taxon>
        <taxon>Glomeromycotina</taxon>
        <taxon>Glomeromycetes</taxon>
        <taxon>Glomerales</taxon>
        <taxon>Glomeraceae</taxon>
        <taxon>Rhizophagus</taxon>
    </lineage>
</organism>
<protein>
    <submittedName>
        <fullName evidence="1">Uncharacterized protein</fullName>
    </submittedName>
</protein>
<dbReference type="Proteomes" id="UP000615446">
    <property type="component" value="Unassembled WGS sequence"/>
</dbReference>
<evidence type="ECO:0000313" key="2">
    <source>
        <dbReference type="Proteomes" id="UP000615446"/>
    </source>
</evidence>
<dbReference type="AlphaFoldDB" id="A0A8H3KUA6"/>
<name>A0A8H3KUA6_9GLOM</name>
<reference evidence="1" key="1">
    <citation type="submission" date="2019-10" db="EMBL/GenBank/DDBJ databases">
        <title>Conservation and host-specific expression of non-tandemly repeated heterogenous ribosome RNA gene in arbuscular mycorrhizal fungi.</title>
        <authorList>
            <person name="Maeda T."/>
            <person name="Kobayashi Y."/>
            <person name="Nakagawa T."/>
            <person name="Ezawa T."/>
            <person name="Yamaguchi K."/>
            <person name="Bino T."/>
            <person name="Nishimoto Y."/>
            <person name="Shigenobu S."/>
            <person name="Kawaguchi M."/>
        </authorList>
    </citation>
    <scope>NUCLEOTIDE SEQUENCE</scope>
    <source>
        <strain evidence="1">HR1</strain>
    </source>
</reference>
<proteinExistence type="predicted"/>
<evidence type="ECO:0000313" key="1">
    <source>
        <dbReference type="EMBL" id="GES73111.1"/>
    </source>
</evidence>